<evidence type="ECO:0000256" key="3">
    <source>
        <dbReference type="ARBA" id="ARBA00023008"/>
    </source>
</evidence>
<dbReference type="PROSITE" id="PS00079">
    <property type="entry name" value="MULTICOPPER_OXIDASE1"/>
    <property type="match status" value="1"/>
</dbReference>
<accession>A0ABS7RHM8</accession>
<evidence type="ECO:0000256" key="1">
    <source>
        <dbReference type="ARBA" id="ARBA00022723"/>
    </source>
</evidence>
<evidence type="ECO:0000259" key="4">
    <source>
        <dbReference type="Pfam" id="PF00394"/>
    </source>
</evidence>
<dbReference type="CDD" id="cd13896">
    <property type="entry name" value="CuRO_3_CopA"/>
    <property type="match status" value="1"/>
</dbReference>
<dbReference type="InterPro" id="IPR002355">
    <property type="entry name" value="Cu_oxidase_Cu_BS"/>
</dbReference>
<dbReference type="SUPFAM" id="SSF49503">
    <property type="entry name" value="Cupredoxins"/>
    <property type="match status" value="2"/>
</dbReference>
<dbReference type="PANTHER" id="PTHR11709">
    <property type="entry name" value="MULTI-COPPER OXIDASE"/>
    <property type="match status" value="1"/>
</dbReference>
<reference evidence="6 7" key="1">
    <citation type="submission" date="2021-06" db="EMBL/GenBank/DDBJ databases">
        <title>Nitratireductor porphyridii sp. nov., isolated from a small marine red alga, Porphyridium purpureum in South Korea.</title>
        <authorList>
            <person name="Kim K.H."/>
            <person name="Kristyanto S."/>
            <person name="Jeon C.O."/>
        </authorList>
    </citation>
    <scope>NUCLEOTIDE SEQUENCE [LARGE SCALE GENOMIC DNA]</scope>
    <source>
        <strain evidence="6 7">R6</strain>
    </source>
</reference>
<name>A0ABS7RHM8_9HYPH</name>
<dbReference type="EMBL" id="JAHSQO010000008">
    <property type="protein sequence ID" value="MBY8918980.1"/>
    <property type="molecule type" value="Genomic_DNA"/>
</dbReference>
<keyword evidence="7" id="KW-1185">Reference proteome</keyword>
<dbReference type="PANTHER" id="PTHR11709:SF394">
    <property type="entry name" value="FI03373P-RELATED"/>
    <property type="match status" value="1"/>
</dbReference>
<dbReference type="Gene3D" id="2.60.40.420">
    <property type="entry name" value="Cupredoxins - blue copper proteins"/>
    <property type="match status" value="2"/>
</dbReference>
<comment type="caution">
    <text evidence="6">The sequence shown here is derived from an EMBL/GenBank/DDBJ whole genome shotgun (WGS) entry which is preliminary data.</text>
</comment>
<evidence type="ECO:0000313" key="6">
    <source>
        <dbReference type="EMBL" id="MBY8918980.1"/>
    </source>
</evidence>
<dbReference type="Proteomes" id="UP000777661">
    <property type="component" value="Unassembled WGS sequence"/>
</dbReference>
<organism evidence="6 7">
    <name type="scientific">Nitratireductor rhodophyticola</name>
    <dbReference type="NCBI Taxonomy" id="2854036"/>
    <lineage>
        <taxon>Bacteria</taxon>
        <taxon>Pseudomonadati</taxon>
        <taxon>Pseudomonadota</taxon>
        <taxon>Alphaproteobacteria</taxon>
        <taxon>Hyphomicrobiales</taxon>
        <taxon>Phyllobacteriaceae</taxon>
        <taxon>Nitratireductor</taxon>
    </lineage>
</organism>
<dbReference type="InterPro" id="IPR033138">
    <property type="entry name" value="Cu_oxidase_CS"/>
</dbReference>
<dbReference type="InterPro" id="IPR008972">
    <property type="entry name" value="Cupredoxin"/>
</dbReference>
<evidence type="ECO:0000313" key="7">
    <source>
        <dbReference type="Proteomes" id="UP000777661"/>
    </source>
</evidence>
<keyword evidence="2" id="KW-0560">Oxidoreductase</keyword>
<dbReference type="InterPro" id="IPR034279">
    <property type="entry name" value="CuRO_3_CopA"/>
</dbReference>
<sequence length="229" mass="24898">MTHSDGFPMRPVDVDTLLISSGERYDLMVTLDDGVFPLVAVAEGRLAQAMGVVRTGRGAAPPPDAAPRELAGRVLALTDMAATAPVRVSARDPDVTHLVYLTGDMEEFAWRINAETYHPHAPFDGITPLEVRYGQRVRLALINQTPMYHPVHLHGHSFAIRSVAANYGRGPPVANIKHGAIKDTLLVPPGQRIDVDFTADNPGQWLIHCHNAYHLPTGMATVLSYVDSS</sequence>
<evidence type="ECO:0000259" key="5">
    <source>
        <dbReference type="Pfam" id="PF07731"/>
    </source>
</evidence>
<evidence type="ECO:0000256" key="2">
    <source>
        <dbReference type="ARBA" id="ARBA00023002"/>
    </source>
</evidence>
<dbReference type="Pfam" id="PF07731">
    <property type="entry name" value="Cu-oxidase_2"/>
    <property type="match status" value="1"/>
</dbReference>
<keyword evidence="1" id="KW-0479">Metal-binding</keyword>
<dbReference type="InterPro" id="IPR011706">
    <property type="entry name" value="Cu-oxidase_C"/>
</dbReference>
<feature type="domain" description="Plastocyanin-like" evidence="5">
    <location>
        <begin position="93"/>
        <end position="224"/>
    </location>
</feature>
<dbReference type="PROSITE" id="PS00080">
    <property type="entry name" value="MULTICOPPER_OXIDASE2"/>
    <property type="match status" value="1"/>
</dbReference>
<protein>
    <submittedName>
        <fullName evidence="6">Multicopper oxidase domain-containing protein</fullName>
    </submittedName>
</protein>
<dbReference type="InterPro" id="IPR001117">
    <property type="entry name" value="Cu-oxidase_2nd"/>
</dbReference>
<dbReference type="InterPro" id="IPR045087">
    <property type="entry name" value="Cu-oxidase_fam"/>
</dbReference>
<gene>
    <name evidence="6" type="ORF">KVG22_20450</name>
</gene>
<feature type="domain" description="Plastocyanin-like" evidence="4">
    <location>
        <begin position="3"/>
        <end position="40"/>
    </location>
</feature>
<keyword evidence="3" id="KW-0186">Copper</keyword>
<proteinExistence type="predicted"/>
<dbReference type="Pfam" id="PF00394">
    <property type="entry name" value="Cu-oxidase"/>
    <property type="match status" value="1"/>
</dbReference>